<feature type="region of interest" description="Disordered" evidence="4">
    <location>
        <begin position="280"/>
        <end position="319"/>
    </location>
</feature>
<dbReference type="OrthoDB" id="361102at2759"/>
<dbReference type="Pfam" id="PF02002">
    <property type="entry name" value="TFIIE_alpha"/>
    <property type="match status" value="1"/>
</dbReference>
<keyword evidence="2" id="KW-0805">Transcription regulation</keyword>
<feature type="domain" description="HTH TFE/IIEalpha-type" evidence="5">
    <location>
        <begin position="4"/>
        <end position="96"/>
    </location>
</feature>
<keyword evidence="7" id="KW-1185">Reference proteome</keyword>
<dbReference type="SUPFAM" id="SSF57783">
    <property type="entry name" value="Zinc beta-ribbon"/>
    <property type="match status" value="1"/>
</dbReference>
<dbReference type="GO" id="GO:0006367">
    <property type="term" value="P:transcription initiation at RNA polymerase II promoter"/>
    <property type="evidence" value="ECO:0007669"/>
    <property type="project" value="InterPro"/>
</dbReference>
<name>A0A9P4LY14_9PEZI</name>
<organism evidence="6 7">
    <name type="scientific">Saccharata proteae CBS 121410</name>
    <dbReference type="NCBI Taxonomy" id="1314787"/>
    <lineage>
        <taxon>Eukaryota</taxon>
        <taxon>Fungi</taxon>
        <taxon>Dikarya</taxon>
        <taxon>Ascomycota</taxon>
        <taxon>Pezizomycotina</taxon>
        <taxon>Dothideomycetes</taxon>
        <taxon>Dothideomycetes incertae sedis</taxon>
        <taxon>Botryosphaeriales</taxon>
        <taxon>Saccharataceae</taxon>
        <taxon>Saccharata</taxon>
    </lineage>
</organism>
<evidence type="ECO:0000256" key="4">
    <source>
        <dbReference type="SAM" id="MobiDB-lite"/>
    </source>
</evidence>
<accession>A0A9P4LY14</accession>
<evidence type="ECO:0000256" key="3">
    <source>
        <dbReference type="ARBA" id="ARBA00023163"/>
    </source>
</evidence>
<comment type="similarity">
    <text evidence="1">Belongs to the TFIIE alpha subunit family.</text>
</comment>
<feature type="region of interest" description="Disordered" evidence="4">
    <location>
        <begin position="397"/>
        <end position="420"/>
    </location>
</feature>
<dbReference type="Proteomes" id="UP000799776">
    <property type="component" value="Unassembled WGS sequence"/>
</dbReference>
<dbReference type="InterPro" id="IPR017919">
    <property type="entry name" value="TFIIE/TFIIEa_HTH"/>
</dbReference>
<comment type="caution">
    <text evidence="6">The sequence shown here is derived from an EMBL/GenBank/DDBJ whole genome shotgun (WGS) entry which is preliminary data.</text>
</comment>
<evidence type="ECO:0000313" key="7">
    <source>
        <dbReference type="Proteomes" id="UP000799776"/>
    </source>
</evidence>
<dbReference type="InterPro" id="IPR039997">
    <property type="entry name" value="TFE"/>
</dbReference>
<feature type="compositionally biased region" description="Low complexity" evidence="4">
    <location>
        <begin position="284"/>
        <end position="297"/>
    </location>
</feature>
<dbReference type="PANTHER" id="PTHR13097:SF7">
    <property type="entry name" value="GENERAL TRANSCRIPTION FACTOR IIE SUBUNIT 1"/>
    <property type="match status" value="1"/>
</dbReference>
<dbReference type="InterPro" id="IPR013083">
    <property type="entry name" value="Znf_RING/FYVE/PHD"/>
</dbReference>
<proteinExistence type="inferred from homology"/>
<dbReference type="PROSITE" id="PS51344">
    <property type="entry name" value="HTH_TFE_IIE"/>
    <property type="match status" value="1"/>
</dbReference>
<dbReference type="InterPro" id="IPR024550">
    <property type="entry name" value="TFIIEa/SarR/Rpc3_HTH_dom"/>
</dbReference>
<dbReference type="EMBL" id="ML978712">
    <property type="protein sequence ID" value="KAF2091136.1"/>
    <property type="molecule type" value="Genomic_DNA"/>
</dbReference>
<feature type="region of interest" description="Disordered" evidence="4">
    <location>
        <begin position="333"/>
        <end position="375"/>
    </location>
</feature>
<dbReference type="AlphaFoldDB" id="A0A9P4LY14"/>
<reference evidence="6" key="1">
    <citation type="journal article" date="2020" name="Stud. Mycol.">
        <title>101 Dothideomycetes genomes: a test case for predicting lifestyles and emergence of pathogens.</title>
        <authorList>
            <person name="Haridas S."/>
            <person name="Albert R."/>
            <person name="Binder M."/>
            <person name="Bloem J."/>
            <person name="Labutti K."/>
            <person name="Salamov A."/>
            <person name="Andreopoulos B."/>
            <person name="Baker S."/>
            <person name="Barry K."/>
            <person name="Bills G."/>
            <person name="Bluhm B."/>
            <person name="Cannon C."/>
            <person name="Castanera R."/>
            <person name="Culley D."/>
            <person name="Daum C."/>
            <person name="Ezra D."/>
            <person name="Gonzalez J."/>
            <person name="Henrissat B."/>
            <person name="Kuo A."/>
            <person name="Liang C."/>
            <person name="Lipzen A."/>
            <person name="Lutzoni F."/>
            <person name="Magnuson J."/>
            <person name="Mondo S."/>
            <person name="Nolan M."/>
            <person name="Ohm R."/>
            <person name="Pangilinan J."/>
            <person name="Park H.-J."/>
            <person name="Ramirez L."/>
            <person name="Alfaro M."/>
            <person name="Sun H."/>
            <person name="Tritt A."/>
            <person name="Yoshinaga Y."/>
            <person name="Zwiers L.-H."/>
            <person name="Turgeon B."/>
            <person name="Goodwin S."/>
            <person name="Spatafora J."/>
            <person name="Crous P."/>
            <person name="Grigoriev I."/>
        </authorList>
    </citation>
    <scope>NUCLEOTIDE SEQUENCE</scope>
    <source>
        <strain evidence="6">CBS 121410</strain>
    </source>
</reference>
<dbReference type="SMART" id="SM00531">
    <property type="entry name" value="TFIIE"/>
    <property type="match status" value="1"/>
</dbReference>
<sequence>MDVAKLLVRTVVRVFFDVEQVVVVDALVNHGAISASDLTIIFDDKTQKRLQKYVAKLREHGLVSVHSRSETREGAQKPTNREYYYIDYRHAVDAIKYKVHMVSERTKSQAQPAQEKKELACPRCKSQWTALEVMDMIAPGGAGFLCRRCNGPLKSRDPNPEADLDSDDTPAKFNRQFSPLLQLLRQIDDLVIPEVTGEDAVNSAKPVPRDDNINPAHKSEVVADSRARPTAVKGMATGPDKIEVTIATDSANAAAEKEAARIKREQLQAQNQLPDWVTKSTVAGDSTTGSQSFSGGLSSVGGLSGNGTDDAEDKKTSEESLDAYYAAIAKEQALREAEEAAAASDESDDDDDEFEDVVASTSTPVATDGDGAPDAKRIKLEEGADTTSLSTYAVPTAVVSSAQPSEAAEESDEDEFEDAM</sequence>
<evidence type="ECO:0000259" key="5">
    <source>
        <dbReference type="PROSITE" id="PS51344"/>
    </source>
</evidence>
<dbReference type="Gene3D" id="3.30.40.10">
    <property type="entry name" value="Zinc/RING finger domain, C3HC4 (zinc finger)"/>
    <property type="match status" value="1"/>
</dbReference>
<protein>
    <recommendedName>
        <fullName evidence="5">HTH TFE/IIEalpha-type domain-containing protein</fullName>
    </recommendedName>
</protein>
<dbReference type="PANTHER" id="PTHR13097">
    <property type="entry name" value="TRANSCRIPTION INITIATION FACTOR IIE, ALPHA SUBUNIT"/>
    <property type="match status" value="1"/>
</dbReference>
<dbReference type="InterPro" id="IPR002853">
    <property type="entry name" value="TFIIE_asu"/>
</dbReference>
<dbReference type="GO" id="GO:0005673">
    <property type="term" value="C:transcription factor TFIIE complex"/>
    <property type="evidence" value="ECO:0007669"/>
    <property type="project" value="TreeGrafter"/>
</dbReference>
<feature type="compositionally biased region" description="Acidic residues" evidence="4">
    <location>
        <begin position="345"/>
        <end position="356"/>
    </location>
</feature>
<gene>
    <name evidence="6" type="ORF">K490DRAFT_34729</name>
</gene>
<evidence type="ECO:0000256" key="2">
    <source>
        <dbReference type="ARBA" id="ARBA00023015"/>
    </source>
</evidence>
<feature type="compositionally biased region" description="Acidic residues" evidence="4">
    <location>
        <begin position="407"/>
        <end position="420"/>
    </location>
</feature>
<evidence type="ECO:0000313" key="6">
    <source>
        <dbReference type="EMBL" id="KAF2091136.1"/>
    </source>
</evidence>
<evidence type="ECO:0000256" key="1">
    <source>
        <dbReference type="ARBA" id="ARBA00008947"/>
    </source>
</evidence>
<keyword evidence="3" id="KW-0804">Transcription</keyword>